<dbReference type="Proteomes" id="UP000640583">
    <property type="component" value="Unassembled WGS sequence"/>
</dbReference>
<name>A0A8J7LX42_9RHOB</name>
<evidence type="ECO:0000313" key="2">
    <source>
        <dbReference type="Proteomes" id="UP000640583"/>
    </source>
</evidence>
<organism evidence="1 2">
    <name type="scientific">Halocynthiibacter styelae</name>
    <dbReference type="NCBI Taxonomy" id="2761955"/>
    <lineage>
        <taxon>Bacteria</taxon>
        <taxon>Pseudomonadati</taxon>
        <taxon>Pseudomonadota</taxon>
        <taxon>Alphaproteobacteria</taxon>
        <taxon>Rhodobacterales</taxon>
        <taxon>Paracoccaceae</taxon>
        <taxon>Halocynthiibacter</taxon>
    </lineage>
</organism>
<dbReference type="Pfam" id="PF16867">
    <property type="entry name" value="DMSP_lyase"/>
    <property type="match status" value="1"/>
</dbReference>
<dbReference type="InterPro" id="IPR014710">
    <property type="entry name" value="RmlC-like_jellyroll"/>
</dbReference>
<dbReference type="InterPro" id="IPR031723">
    <property type="entry name" value="DMSP_lyase"/>
</dbReference>
<dbReference type="RefSeq" id="WP_228849975.1">
    <property type="nucleotide sequence ID" value="NZ_JADCKQ010000017.1"/>
</dbReference>
<keyword evidence="2" id="KW-1185">Reference proteome</keyword>
<dbReference type="GO" id="GO:0047869">
    <property type="term" value="F:dimethylpropiothetin dethiomethylase activity"/>
    <property type="evidence" value="ECO:0007669"/>
    <property type="project" value="InterPro"/>
</dbReference>
<dbReference type="AlphaFoldDB" id="A0A8J7LX42"/>
<accession>A0A8J7LX42</accession>
<evidence type="ECO:0000313" key="1">
    <source>
        <dbReference type="EMBL" id="MBI1495262.1"/>
    </source>
</evidence>
<evidence type="ECO:0008006" key="3">
    <source>
        <dbReference type="Google" id="ProtNLM"/>
    </source>
</evidence>
<reference evidence="1" key="1">
    <citation type="submission" date="2020-10" db="EMBL/GenBank/DDBJ databases">
        <title>Paenihalocynthiibacter styelae gen. nov., sp. nov., isolated from stalked sea squirt Styela clava.</title>
        <authorList>
            <person name="Kim Y.-O."/>
            <person name="Yoon J.-H."/>
        </authorList>
    </citation>
    <scope>NUCLEOTIDE SEQUENCE</scope>
    <source>
        <strain evidence="1">MYP1-1</strain>
    </source>
</reference>
<dbReference type="SUPFAM" id="SSF51182">
    <property type="entry name" value="RmlC-like cupins"/>
    <property type="match status" value="1"/>
</dbReference>
<comment type="caution">
    <text evidence="1">The sequence shown here is derived from an EMBL/GenBank/DDBJ whole genome shotgun (WGS) entry which is preliminary data.</text>
</comment>
<dbReference type="InterPro" id="IPR011051">
    <property type="entry name" value="RmlC_Cupin_sf"/>
</dbReference>
<dbReference type="EMBL" id="JADCKQ010000017">
    <property type="protein sequence ID" value="MBI1495262.1"/>
    <property type="molecule type" value="Genomic_DNA"/>
</dbReference>
<dbReference type="Gene3D" id="2.60.120.10">
    <property type="entry name" value="Jelly Rolls"/>
    <property type="match status" value="1"/>
</dbReference>
<sequence>MTVKNSRIQALIQSIIQFLEAHREDVRGVDLTLEKLATMDLTGEQLIDTPPQGTRHDKTLTDAISGISASELHEIANCLTAAKDDLVWREDNAQYYPPGADLGDGYKKCNLHSLLIGPDACGYHHPDFNLGIFMLGARTLYRDHNHDAPELYLNLSDKTGWRFGTQDWQDYPAGSLIWNAAGEPHATRVYEKPFISVFVWLENINSRCNVIHFDDWAEIEQDLAQQLN</sequence>
<protein>
    <recommendedName>
        <fullName evidence="3">Dimethlysulfonioproprionate lyase</fullName>
    </recommendedName>
</protein>
<gene>
    <name evidence="1" type="ORF">H1D41_16595</name>
</gene>
<proteinExistence type="predicted"/>